<protein>
    <submittedName>
        <fullName evidence="1">Putative kinase</fullName>
    </submittedName>
</protein>
<dbReference type="HOGENOM" id="CLU_119557_0_0_3"/>
<dbReference type="AlphaFoldDB" id="K9X1N6"/>
<proteinExistence type="predicted"/>
<organism evidence="1 2">
    <name type="scientific">Cylindrospermum stagnale PCC 7417</name>
    <dbReference type="NCBI Taxonomy" id="56107"/>
    <lineage>
        <taxon>Bacteria</taxon>
        <taxon>Bacillati</taxon>
        <taxon>Cyanobacteriota</taxon>
        <taxon>Cyanophyceae</taxon>
        <taxon>Nostocales</taxon>
        <taxon>Nostocaceae</taxon>
        <taxon>Cylindrospermum</taxon>
    </lineage>
</organism>
<dbReference type="PIRSF" id="PIRSF037081">
    <property type="entry name" value="P-loop_All4644_prd"/>
    <property type="match status" value="1"/>
</dbReference>
<evidence type="ECO:0000313" key="1">
    <source>
        <dbReference type="EMBL" id="AFZ26540.1"/>
    </source>
</evidence>
<evidence type="ECO:0000313" key="2">
    <source>
        <dbReference type="Proteomes" id="UP000010475"/>
    </source>
</evidence>
<dbReference type="PANTHER" id="PTHR12083">
    <property type="entry name" value="BIFUNCTIONAL POLYNUCLEOTIDE PHOSPHATASE/KINASE"/>
    <property type="match status" value="1"/>
</dbReference>
<dbReference type="GO" id="GO:0046403">
    <property type="term" value="F:polynucleotide 3'-phosphatase activity"/>
    <property type="evidence" value="ECO:0007669"/>
    <property type="project" value="TreeGrafter"/>
</dbReference>
<keyword evidence="1" id="KW-0808">Transferase</keyword>
<keyword evidence="2" id="KW-1185">Reference proteome</keyword>
<keyword evidence="1" id="KW-0418">Kinase</keyword>
<dbReference type="Pfam" id="PF13671">
    <property type="entry name" value="AAA_33"/>
    <property type="match status" value="1"/>
</dbReference>
<dbReference type="EMBL" id="CP003642">
    <property type="protein sequence ID" value="AFZ26540.1"/>
    <property type="molecule type" value="Genomic_DNA"/>
</dbReference>
<dbReference type="InterPro" id="IPR017101">
    <property type="entry name" value="P-loop_ATP/GTP-bd_All4644_prd"/>
</dbReference>
<sequence length="152" mass="17969">MFIMEAIIFIGIQGAGKSTFFKSCFFNTHIRINLDMLKTRNREKIIFHACLEAKQRFVIDNTNPTVEDRQRYIPLAKANNFRVIGYYFDVKLEDCKKRNQKRPPKQVIPLPGILATYKKMTPPTWEEGFDAIYSVKNYLNKPFVVEEWLREI</sequence>
<dbReference type="GO" id="GO:0003690">
    <property type="term" value="F:double-stranded DNA binding"/>
    <property type="evidence" value="ECO:0007669"/>
    <property type="project" value="TreeGrafter"/>
</dbReference>
<dbReference type="STRING" id="56107.Cylst_4455"/>
<dbReference type="GO" id="GO:0046404">
    <property type="term" value="F:ATP-dependent polydeoxyribonucleotide 5'-hydroxyl-kinase activity"/>
    <property type="evidence" value="ECO:0007669"/>
    <property type="project" value="TreeGrafter"/>
</dbReference>
<dbReference type="Gene3D" id="3.40.50.300">
    <property type="entry name" value="P-loop containing nucleotide triphosphate hydrolases"/>
    <property type="match status" value="1"/>
</dbReference>
<dbReference type="eggNOG" id="COG4639">
    <property type="taxonomic scope" value="Bacteria"/>
</dbReference>
<name>K9X1N6_9NOST</name>
<dbReference type="PANTHER" id="PTHR12083:SF9">
    <property type="entry name" value="BIFUNCTIONAL POLYNUCLEOTIDE PHOSPHATASE_KINASE"/>
    <property type="match status" value="1"/>
</dbReference>
<gene>
    <name evidence="1" type="ORF">Cylst_4455</name>
</gene>
<dbReference type="Proteomes" id="UP000010475">
    <property type="component" value="Chromosome"/>
</dbReference>
<accession>K9X1N6</accession>
<dbReference type="InterPro" id="IPR027417">
    <property type="entry name" value="P-loop_NTPase"/>
</dbReference>
<dbReference type="GO" id="GO:0006281">
    <property type="term" value="P:DNA repair"/>
    <property type="evidence" value="ECO:0007669"/>
    <property type="project" value="TreeGrafter"/>
</dbReference>
<reference evidence="1 2" key="1">
    <citation type="submission" date="2012-06" db="EMBL/GenBank/DDBJ databases">
        <title>Finished chromosome of genome of Cylindrospermum stagnale PCC 7417.</title>
        <authorList>
            <consortium name="US DOE Joint Genome Institute"/>
            <person name="Gugger M."/>
            <person name="Coursin T."/>
            <person name="Rippka R."/>
            <person name="Tandeau De Marsac N."/>
            <person name="Huntemann M."/>
            <person name="Wei C.-L."/>
            <person name="Han J."/>
            <person name="Detter J.C."/>
            <person name="Han C."/>
            <person name="Tapia R."/>
            <person name="Chen A."/>
            <person name="Kyrpides N."/>
            <person name="Mavromatis K."/>
            <person name="Markowitz V."/>
            <person name="Szeto E."/>
            <person name="Ivanova N."/>
            <person name="Pagani I."/>
            <person name="Pati A."/>
            <person name="Goodwin L."/>
            <person name="Nordberg H.P."/>
            <person name="Cantor M.N."/>
            <person name="Hua S.X."/>
            <person name="Woyke T."/>
            <person name="Kerfeld C.A."/>
        </authorList>
    </citation>
    <scope>NUCLEOTIDE SEQUENCE [LARGE SCALE GENOMIC DNA]</scope>
    <source>
        <strain evidence="1 2">PCC 7417</strain>
    </source>
</reference>
<dbReference type="KEGG" id="csg:Cylst_4455"/>
<dbReference type="PATRIC" id="fig|56107.3.peg.4886"/>
<dbReference type="SUPFAM" id="SSF52540">
    <property type="entry name" value="P-loop containing nucleoside triphosphate hydrolases"/>
    <property type="match status" value="1"/>
</dbReference>